<organism evidence="2">
    <name type="scientific">Emiliania huxleyi</name>
    <name type="common">Coccolithophore</name>
    <name type="synonym">Pontosphaera huxleyi</name>
    <dbReference type="NCBI Taxonomy" id="2903"/>
    <lineage>
        <taxon>Eukaryota</taxon>
        <taxon>Haptista</taxon>
        <taxon>Haptophyta</taxon>
        <taxon>Prymnesiophyceae</taxon>
        <taxon>Isochrysidales</taxon>
        <taxon>Noelaerhabdaceae</taxon>
        <taxon>Emiliania</taxon>
    </lineage>
</organism>
<dbReference type="EMBL" id="HBIR01017162">
    <property type="protein sequence ID" value="CAE0542296.1"/>
    <property type="molecule type" value="Transcribed_RNA"/>
</dbReference>
<reference evidence="2" key="1">
    <citation type="submission" date="2021-01" db="EMBL/GenBank/DDBJ databases">
        <authorList>
            <person name="Corre E."/>
            <person name="Pelletier E."/>
            <person name="Niang G."/>
            <person name="Scheremetjew M."/>
            <person name="Finn R."/>
            <person name="Kale V."/>
            <person name="Holt S."/>
            <person name="Cochrane G."/>
            <person name="Meng A."/>
            <person name="Brown T."/>
            <person name="Cohen L."/>
        </authorList>
    </citation>
    <scope>NUCLEOTIDE SEQUENCE</scope>
    <source>
        <strain evidence="2">379</strain>
    </source>
</reference>
<gene>
    <name evidence="2" type="ORF">EHUX00137_LOCUS12872</name>
</gene>
<proteinExistence type="predicted"/>
<dbReference type="AlphaFoldDB" id="A0A7S3S337"/>
<keyword evidence="1" id="KW-0175">Coiled coil</keyword>
<sequence>MCSMSAQTDWSWASLCSMSAQLRINFHDRDDAPYVPLGSLEVEAKALFEQIEGTALSEPVTERMQAAMATVQKSGYTPKRPGLPEEVSTARIEALEEELNAQRAAAWVLNQELEEEKETAAVLRHELSARSSSRDEGVPEQKEKMKVRLLEADAKKLSAELNSAKSHAAVAQAKADALAEELMRQSSEVLELRAAVIEAYTPPASPRTTSLFARLTPKSPERAQPAAARSLVFSSCTTCA</sequence>
<feature type="coiled-coil region" evidence="1">
    <location>
        <begin position="85"/>
        <end position="195"/>
    </location>
</feature>
<protein>
    <submittedName>
        <fullName evidence="2">Uncharacterized protein</fullName>
    </submittedName>
</protein>
<evidence type="ECO:0000313" key="2">
    <source>
        <dbReference type="EMBL" id="CAE0542296.1"/>
    </source>
</evidence>
<name>A0A7S3S337_EMIHU</name>
<accession>A0A7S3S337</accession>
<evidence type="ECO:0000256" key="1">
    <source>
        <dbReference type="SAM" id="Coils"/>
    </source>
</evidence>